<dbReference type="EMBL" id="ML735270">
    <property type="protein sequence ID" value="KAE8389074.1"/>
    <property type="molecule type" value="Genomic_DNA"/>
</dbReference>
<dbReference type="OrthoDB" id="4438892at2759"/>
<keyword evidence="1" id="KW-0732">Signal</keyword>
<name>A0A5N7C4N5_PETAA</name>
<protein>
    <submittedName>
        <fullName evidence="2">Uncharacterized protein</fullName>
    </submittedName>
</protein>
<dbReference type="AlphaFoldDB" id="A0A5N7C4N5"/>
<organism evidence="2">
    <name type="scientific">Petromyces alliaceus</name>
    <name type="common">Aspergillus alliaceus</name>
    <dbReference type="NCBI Taxonomy" id="209559"/>
    <lineage>
        <taxon>Eukaryota</taxon>
        <taxon>Fungi</taxon>
        <taxon>Dikarya</taxon>
        <taxon>Ascomycota</taxon>
        <taxon>Pezizomycotina</taxon>
        <taxon>Eurotiomycetes</taxon>
        <taxon>Eurotiomycetidae</taxon>
        <taxon>Eurotiales</taxon>
        <taxon>Aspergillaceae</taxon>
        <taxon>Aspergillus</taxon>
        <taxon>Aspergillus subgen. Circumdati</taxon>
    </lineage>
</organism>
<feature type="chain" id="PRO_5024973718" evidence="1">
    <location>
        <begin position="20"/>
        <end position="105"/>
    </location>
</feature>
<accession>A0A5N7C4N5</accession>
<evidence type="ECO:0000313" key="2">
    <source>
        <dbReference type="EMBL" id="KAE8389074.1"/>
    </source>
</evidence>
<reference evidence="2" key="1">
    <citation type="submission" date="2019-04" db="EMBL/GenBank/DDBJ databases">
        <title>Friends and foes A comparative genomics studyof 23 Aspergillus species from section Flavi.</title>
        <authorList>
            <consortium name="DOE Joint Genome Institute"/>
            <person name="Kjaerbolling I."/>
            <person name="Vesth T."/>
            <person name="Frisvad J.C."/>
            <person name="Nybo J.L."/>
            <person name="Theobald S."/>
            <person name="Kildgaard S."/>
            <person name="Isbrandt T."/>
            <person name="Kuo A."/>
            <person name="Sato A."/>
            <person name="Lyhne E.K."/>
            <person name="Kogle M.E."/>
            <person name="Wiebenga A."/>
            <person name="Kun R.S."/>
            <person name="Lubbers R.J."/>
            <person name="Makela M.R."/>
            <person name="Barry K."/>
            <person name="Chovatia M."/>
            <person name="Clum A."/>
            <person name="Daum C."/>
            <person name="Haridas S."/>
            <person name="He G."/>
            <person name="LaButti K."/>
            <person name="Lipzen A."/>
            <person name="Mondo S."/>
            <person name="Riley R."/>
            <person name="Salamov A."/>
            <person name="Simmons B.A."/>
            <person name="Magnuson J.K."/>
            <person name="Henrissat B."/>
            <person name="Mortensen U.H."/>
            <person name="Larsen T.O."/>
            <person name="Devries R.P."/>
            <person name="Grigoriev I.V."/>
            <person name="Machida M."/>
            <person name="Baker S.E."/>
            <person name="Andersen M.R."/>
        </authorList>
    </citation>
    <scope>NUCLEOTIDE SEQUENCE [LARGE SCALE GENOMIC DNA]</scope>
    <source>
        <strain evidence="2">IBT 14317</strain>
    </source>
</reference>
<feature type="signal peptide" evidence="1">
    <location>
        <begin position="1"/>
        <end position="19"/>
    </location>
</feature>
<evidence type="ECO:0000256" key="1">
    <source>
        <dbReference type="SAM" id="SignalP"/>
    </source>
</evidence>
<proteinExistence type="predicted"/>
<sequence>MRPFIVTSIIASLAAFTSATSLEERQITSVTLFFYTTDGGKFQQTFPTDMSSHKIDNPATVSHVYNPGGAYCSVHGTKGETLAVPINDHEFKEPQPVDSAFCARL</sequence>
<gene>
    <name evidence="2" type="ORF">BDV23DRAFT_184779</name>
</gene>
<dbReference type="Proteomes" id="UP000326877">
    <property type="component" value="Unassembled WGS sequence"/>
</dbReference>